<dbReference type="AlphaFoldDB" id="A0A1L3ZBQ3"/>
<protein>
    <submittedName>
        <fullName evidence="1">Uncharacterized protein</fullName>
    </submittedName>
</protein>
<dbReference type="EMBL" id="CP018228">
    <property type="protein sequence ID" value="API53047.1"/>
    <property type="molecule type" value="Genomic_DNA"/>
</dbReference>
<name>A0A1L3ZBQ3_RHILE</name>
<dbReference type="Proteomes" id="UP000183050">
    <property type="component" value="Chromosome"/>
</dbReference>
<evidence type="ECO:0000313" key="1">
    <source>
        <dbReference type="EMBL" id="API53047.1"/>
    </source>
</evidence>
<evidence type="ECO:0000313" key="2">
    <source>
        <dbReference type="Proteomes" id="UP000183050"/>
    </source>
</evidence>
<gene>
    <name evidence="1" type="ORF">BMW22_16760</name>
</gene>
<reference evidence="1 2" key="1">
    <citation type="submission" date="2016-11" db="EMBL/GenBank/DDBJ databases">
        <title>Rhizobium leguminosarum bv. viciae strain Vaf12 isolated from Vavilovia formosa root nodules from Russia, Dagestan.</title>
        <authorList>
            <person name="Kimeklis A."/>
        </authorList>
    </citation>
    <scope>NUCLEOTIDE SEQUENCE [LARGE SCALE GENOMIC DNA]</scope>
    <source>
        <strain evidence="1 2">Vaf-108</strain>
    </source>
</reference>
<proteinExistence type="predicted"/>
<accession>A0A1L3ZBQ3</accession>
<sequence length="82" mass="9102">MLGILAFGPSMGTVPVSYALEDQESGHVTRCFIIGPSRWTPIEHGLEQIVMLAIARIHWKEKRDDSDLSAFHVTKMGTGIYS</sequence>
<organism evidence="1 2">
    <name type="scientific">Rhizobium leguminosarum</name>
    <dbReference type="NCBI Taxonomy" id="384"/>
    <lineage>
        <taxon>Bacteria</taxon>
        <taxon>Pseudomonadati</taxon>
        <taxon>Pseudomonadota</taxon>
        <taxon>Alphaproteobacteria</taxon>
        <taxon>Hyphomicrobiales</taxon>
        <taxon>Rhizobiaceae</taxon>
        <taxon>Rhizobium/Agrobacterium group</taxon>
        <taxon>Rhizobium</taxon>
    </lineage>
</organism>